<dbReference type="InterPro" id="IPR017871">
    <property type="entry name" value="ABC_transporter-like_CS"/>
</dbReference>
<gene>
    <name evidence="13" type="ORF">Sango_0409400</name>
</gene>
<feature type="transmembrane region" description="Helical" evidence="11">
    <location>
        <begin position="500"/>
        <end position="522"/>
    </location>
</feature>
<dbReference type="PANTHER" id="PTHR48042">
    <property type="entry name" value="ABC TRANSPORTER G FAMILY MEMBER 11"/>
    <property type="match status" value="1"/>
</dbReference>
<accession>A0AAE1XBI5</accession>
<feature type="transmembrane region" description="Helical" evidence="11">
    <location>
        <begin position="616"/>
        <end position="637"/>
    </location>
</feature>
<evidence type="ECO:0000256" key="5">
    <source>
        <dbReference type="ARBA" id="ARBA00022692"/>
    </source>
</evidence>
<evidence type="ECO:0000256" key="1">
    <source>
        <dbReference type="ARBA" id="ARBA00004141"/>
    </source>
</evidence>
<dbReference type="InterPro" id="IPR013525">
    <property type="entry name" value="ABC2_TM"/>
</dbReference>
<evidence type="ECO:0000256" key="8">
    <source>
        <dbReference type="ARBA" id="ARBA00022989"/>
    </source>
</evidence>
<keyword evidence="3" id="KW-0813">Transport</keyword>
<dbReference type="GO" id="GO:0140359">
    <property type="term" value="F:ABC-type transporter activity"/>
    <property type="evidence" value="ECO:0007669"/>
    <property type="project" value="InterPro"/>
</dbReference>
<dbReference type="Proteomes" id="UP001289374">
    <property type="component" value="Unassembled WGS sequence"/>
</dbReference>
<dbReference type="GO" id="GO:0009651">
    <property type="term" value="P:response to salt stress"/>
    <property type="evidence" value="ECO:0007669"/>
    <property type="project" value="UniProtKB-ARBA"/>
</dbReference>
<keyword evidence="14" id="KW-1185">Reference proteome</keyword>
<dbReference type="Pfam" id="PF01061">
    <property type="entry name" value="ABC2_membrane"/>
    <property type="match status" value="1"/>
</dbReference>
<feature type="transmembrane region" description="Helical" evidence="11">
    <location>
        <begin position="559"/>
        <end position="578"/>
    </location>
</feature>
<proteinExistence type="inferred from homology"/>
<evidence type="ECO:0000256" key="11">
    <source>
        <dbReference type="SAM" id="Phobius"/>
    </source>
</evidence>
<evidence type="ECO:0000256" key="7">
    <source>
        <dbReference type="ARBA" id="ARBA00022840"/>
    </source>
</evidence>
<feature type="transmembrane region" description="Helical" evidence="11">
    <location>
        <begin position="465"/>
        <end position="493"/>
    </location>
</feature>
<keyword evidence="8 11" id="KW-1133">Transmembrane helix</keyword>
<comment type="caution">
    <text evidence="13">The sequence shown here is derived from an EMBL/GenBank/DDBJ whole genome shotgun (WGS) entry which is preliminary data.</text>
</comment>
<dbReference type="Pfam" id="PF00005">
    <property type="entry name" value="ABC_tran"/>
    <property type="match status" value="1"/>
</dbReference>
<dbReference type="InterPro" id="IPR003593">
    <property type="entry name" value="AAA+_ATPase"/>
</dbReference>
<evidence type="ECO:0000313" key="14">
    <source>
        <dbReference type="Proteomes" id="UP001289374"/>
    </source>
</evidence>
<keyword evidence="6" id="KW-0547">Nucleotide-binding</keyword>
<evidence type="ECO:0000256" key="9">
    <source>
        <dbReference type="ARBA" id="ARBA00023136"/>
    </source>
</evidence>
<keyword evidence="7" id="KW-0067">ATP-binding</keyword>
<keyword evidence="9 11" id="KW-0472">Membrane</keyword>
<evidence type="ECO:0000256" key="6">
    <source>
        <dbReference type="ARBA" id="ARBA00022741"/>
    </source>
</evidence>
<organism evidence="13 14">
    <name type="scientific">Sesamum angolense</name>
    <dbReference type="NCBI Taxonomy" id="2727404"/>
    <lineage>
        <taxon>Eukaryota</taxon>
        <taxon>Viridiplantae</taxon>
        <taxon>Streptophyta</taxon>
        <taxon>Embryophyta</taxon>
        <taxon>Tracheophyta</taxon>
        <taxon>Spermatophyta</taxon>
        <taxon>Magnoliopsida</taxon>
        <taxon>eudicotyledons</taxon>
        <taxon>Gunneridae</taxon>
        <taxon>Pentapetalae</taxon>
        <taxon>asterids</taxon>
        <taxon>lamiids</taxon>
        <taxon>Lamiales</taxon>
        <taxon>Pedaliaceae</taxon>
        <taxon>Sesamum</taxon>
    </lineage>
</organism>
<dbReference type="InterPro" id="IPR052215">
    <property type="entry name" value="Plant_ABCG"/>
</dbReference>
<dbReference type="SUPFAM" id="SSF52540">
    <property type="entry name" value="P-loop containing nucleoside triphosphate hydrolases"/>
    <property type="match status" value="1"/>
</dbReference>
<feature type="domain" description="ABC transporter" evidence="12">
    <location>
        <begin position="36"/>
        <end position="280"/>
    </location>
</feature>
<dbReference type="EMBL" id="JACGWL010000002">
    <property type="protein sequence ID" value="KAK4408284.1"/>
    <property type="molecule type" value="Genomic_DNA"/>
</dbReference>
<dbReference type="PROSITE" id="PS00211">
    <property type="entry name" value="ABC_TRANSPORTER_1"/>
    <property type="match status" value="1"/>
</dbReference>
<dbReference type="Gene3D" id="3.40.50.300">
    <property type="entry name" value="P-loop containing nucleotide triphosphate hydrolases"/>
    <property type="match status" value="1"/>
</dbReference>
<evidence type="ECO:0000313" key="13">
    <source>
        <dbReference type="EMBL" id="KAK4408284.1"/>
    </source>
</evidence>
<name>A0AAE1XBI5_9LAMI</name>
<comment type="similarity">
    <text evidence="2">Belongs to the ABC transporter superfamily. ABCG family. Eye pigment precursor importer (TC 3.A.1.204) subfamily.</text>
</comment>
<evidence type="ECO:0000259" key="12">
    <source>
        <dbReference type="PROSITE" id="PS50893"/>
    </source>
</evidence>
<dbReference type="PANTHER" id="PTHR48042:SF18">
    <property type="entry name" value="ABC TRANSPORTER G FAMILY MEMBER 12"/>
    <property type="match status" value="1"/>
</dbReference>
<dbReference type="SMART" id="SM00382">
    <property type="entry name" value="AAA"/>
    <property type="match status" value="1"/>
</dbReference>
<feature type="transmembrane region" description="Helical" evidence="11">
    <location>
        <begin position="424"/>
        <end position="445"/>
    </location>
</feature>
<dbReference type="InterPro" id="IPR043926">
    <property type="entry name" value="ABCG_dom"/>
</dbReference>
<feature type="compositionally biased region" description="Gly residues" evidence="10">
    <location>
        <begin position="8"/>
        <end position="22"/>
    </location>
</feature>
<evidence type="ECO:0000256" key="2">
    <source>
        <dbReference type="ARBA" id="ARBA00005814"/>
    </source>
</evidence>
<dbReference type="GO" id="GO:0016020">
    <property type="term" value="C:membrane"/>
    <property type="evidence" value="ECO:0007669"/>
    <property type="project" value="UniProtKB-SubCell"/>
</dbReference>
<dbReference type="PROSITE" id="PS50893">
    <property type="entry name" value="ABC_TRANSPORTER_2"/>
    <property type="match status" value="1"/>
</dbReference>
<dbReference type="FunFam" id="3.40.50.300:FF:000504">
    <property type="entry name" value="ABC transporter G family member 11"/>
    <property type="match status" value="1"/>
</dbReference>
<reference evidence="13" key="2">
    <citation type="journal article" date="2024" name="Plant">
        <title>Genomic evolution and insights into agronomic trait innovations of Sesamum species.</title>
        <authorList>
            <person name="Miao H."/>
            <person name="Wang L."/>
            <person name="Qu L."/>
            <person name="Liu H."/>
            <person name="Sun Y."/>
            <person name="Le M."/>
            <person name="Wang Q."/>
            <person name="Wei S."/>
            <person name="Zheng Y."/>
            <person name="Lin W."/>
            <person name="Duan Y."/>
            <person name="Cao H."/>
            <person name="Xiong S."/>
            <person name="Wang X."/>
            <person name="Wei L."/>
            <person name="Li C."/>
            <person name="Ma Q."/>
            <person name="Ju M."/>
            <person name="Zhao R."/>
            <person name="Li G."/>
            <person name="Mu C."/>
            <person name="Tian Q."/>
            <person name="Mei H."/>
            <person name="Zhang T."/>
            <person name="Gao T."/>
            <person name="Zhang H."/>
        </authorList>
    </citation>
    <scope>NUCLEOTIDE SEQUENCE</scope>
    <source>
        <strain evidence="13">K16</strain>
    </source>
</reference>
<evidence type="ECO:0000256" key="4">
    <source>
        <dbReference type="ARBA" id="ARBA00022553"/>
    </source>
</evidence>
<dbReference type="CDD" id="cd03213">
    <property type="entry name" value="ABCG_EPDR"/>
    <property type="match status" value="1"/>
</dbReference>
<dbReference type="GO" id="GO:0005524">
    <property type="term" value="F:ATP binding"/>
    <property type="evidence" value="ECO:0007669"/>
    <property type="project" value="UniProtKB-KW"/>
</dbReference>
<reference evidence="13" key="1">
    <citation type="submission" date="2020-06" db="EMBL/GenBank/DDBJ databases">
        <authorList>
            <person name="Li T."/>
            <person name="Hu X."/>
            <person name="Zhang T."/>
            <person name="Song X."/>
            <person name="Zhang H."/>
            <person name="Dai N."/>
            <person name="Sheng W."/>
            <person name="Hou X."/>
            <person name="Wei L."/>
        </authorList>
    </citation>
    <scope>NUCLEOTIDE SEQUENCE</scope>
    <source>
        <strain evidence="13">K16</strain>
        <tissue evidence="13">Leaf</tissue>
    </source>
</reference>
<evidence type="ECO:0000256" key="10">
    <source>
        <dbReference type="SAM" id="MobiDB-lite"/>
    </source>
</evidence>
<dbReference type="AlphaFoldDB" id="A0AAE1XBI5"/>
<dbReference type="InterPro" id="IPR003439">
    <property type="entry name" value="ABC_transporter-like_ATP-bd"/>
</dbReference>
<protein>
    <submittedName>
        <fullName evidence="13">ABC transporter G family member 15</fullName>
    </submittedName>
</protein>
<feature type="region of interest" description="Disordered" evidence="10">
    <location>
        <begin position="1"/>
        <end position="22"/>
    </location>
</feature>
<feature type="transmembrane region" description="Helical" evidence="11">
    <location>
        <begin position="391"/>
        <end position="412"/>
    </location>
</feature>
<dbReference type="Pfam" id="PF19055">
    <property type="entry name" value="ABC2_membrane_7"/>
    <property type="match status" value="1"/>
</dbReference>
<comment type="subcellular location">
    <subcellularLocation>
        <location evidence="1">Membrane</location>
        <topology evidence="1">Multi-pass membrane protein</topology>
    </subcellularLocation>
</comment>
<evidence type="ECO:0000256" key="3">
    <source>
        <dbReference type="ARBA" id="ARBA00022448"/>
    </source>
</evidence>
<dbReference type="InterPro" id="IPR027417">
    <property type="entry name" value="P-loop_NTPase"/>
</dbReference>
<sequence>MEIEVASGSGGGAAVASCSGGGDVETGLPRKGEAYLVWQDVTVVLPNFGQGPIKKLLNGLNGYAEPGRIMAIMGPSGSGKSTLLDSLAGRLSRNVVMTGNILLNGKKRRLDYGVVAYVTQEDVLLGTLTVRETLTYSAHLRLPTPMTKEEIKDVVEGTIMEVGLHDCADRQVGNWQLRGISGGEKKRLSIALEILVRPRILFLDEPTTGLDSAASFFVIQAIKNLARDGRTVISSIHQPSSEVFALFDDLFLLSGGETVFFGEAKMATKFFAEAGFPCPCRRNPSDHFLRCINSDFDAVTATLKGSERLRETQITSDPLMNMATTDIKSVLVEKYKQSQYARKARQRTQEISTIQGLEIETIKGSSARWWKQLSTLTQRSFLNMSRDVGYYWSRIVIYTIVAICVGTLFYDVGTSYTAILARGACGGFVTGFMTFMSIGGFPSFIEEMKVFTRERLNGYYGVSAFILANFLSSFPFLVAVTAITGTITFYMVFRAGFSRYIFFCLNIFGCIAMVESVMMIVASLVPNFLMGIITGAGVLGIMMMTAGFFRLLPDLPKPVWRYPISFIGYGAWALQGSYKNDMIGVVFDPLVPGDPKIKGEDVIRNMFGISLKRSKWWDLFAVYALIFFYRLLFFIILKLKERTAQYFQSIYAKRALQRFKKRPSFKRKPSYSSKRHNVLYSLSSQEGLHSPIP</sequence>
<keyword evidence="4" id="KW-0597">Phosphoprotein</keyword>
<dbReference type="GO" id="GO:0016887">
    <property type="term" value="F:ATP hydrolysis activity"/>
    <property type="evidence" value="ECO:0007669"/>
    <property type="project" value="InterPro"/>
</dbReference>
<feature type="transmembrane region" description="Helical" evidence="11">
    <location>
        <begin position="528"/>
        <end position="552"/>
    </location>
</feature>
<keyword evidence="5 11" id="KW-0812">Transmembrane</keyword>